<evidence type="ECO:0000313" key="1">
    <source>
        <dbReference type="EMBL" id="EMD22885.1"/>
    </source>
</evidence>
<dbReference type="AlphaFoldDB" id="M2PTN9"/>
<gene>
    <name evidence="1" type="ORF">C791_7885</name>
</gene>
<reference evidence="1 2" key="1">
    <citation type="submission" date="2012-10" db="EMBL/GenBank/DDBJ databases">
        <title>Genome assembly of Amycolatopsis azurea DSM 43854.</title>
        <authorList>
            <person name="Khatri I."/>
            <person name="Kaur I."/>
            <person name="Subramanian S."/>
            <person name="Mayilraj S."/>
        </authorList>
    </citation>
    <scope>NUCLEOTIDE SEQUENCE [LARGE SCALE GENOMIC DNA]</scope>
    <source>
        <strain evidence="1 2">DSM 43854</strain>
    </source>
</reference>
<organism evidence="1 2">
    <name type="scientific">Amycolatopsis azurea DSM 43854</name>
    <dbReference type="NCBI Taxonomy" id="1238180"/>
    <lineage>
        <taxon>Bacteria</taxon>
        <taxon>Bacillati</taxon>
        <taxon>Actinomycetota</taxon>
        <taxon>Actinomycetes</taxon>
        <taxon>Pseudonocardiales</taxon>
        <taxon>Pseudonocardiaceae</taxon>
        <taxon>Amycolatopsis</taxon>
    </lineage>
</organism>
<dbReference type="Proteomes" id="UP000014137">
    <property type="component" value="Unassembled WGS sequence"/>
</dbReference>
<dbReference type="PATRIC" id="fig|1238180.3.peg.7359"/>
<evidence type="ECO:0000313" key="2">
    <source>
        <dbReference type="Proteomes" id="UP000014137"/>
    </source>
</evidence>
<accession>M2PTN9</accession>
<proteinExistence type="predicted"/>
<sequence>MPETPPPADHFSNTIEDFGMNITSRVVVACGLSIVDIGKCVVRFVRPMHAHT</sequence>
<name>M2PTN9_9PSEU</name>
<protein>
    <submittedName>
        <fullName evidence="1">Uncharacterized protein</fullName>
    </submittedName>
</protein>
<dbReference type="EMBL" id="ANMG01000085">
    <property type="protein sequence ID" value="EMD22885.1"/>
    <property type="molecule type" value="Genomic_DNA"/>
</dbReference>
<comment type="caution">
    <text evidence="1">The sequence shown here is derived from an EMBL/GenBank/DDBJ whole genome shotgun (WGS) entry which is preliminary data.</text>
</comment>